<dbReference type="PROSITE" id="PS51257">
    <property type="entry name" value="PROKAR_LIPOPROTEIN"/>
    <property type="match status" value="1"/>
</dbReference>
<evidence type="ECO:0000313" key="2">
    <source>
        <dbReference type="Proteomes" id="UP000005824"/>
    </source>
</evidence>
<gene>
    <name evidence="1" type="ORF">CfE428DRAFT_1590</name>
</gene>
<dbReference type="STRING" id="497964.CfE428DRAFT_1590"/>
<evidence type="ECO:0000313" key="1">
    <source>
        <dbReference type="EMBL" id="EDY21297.1"/>
    </source>
</evidence>
<dbReference type="Proteomes" id="UP000005824">
    <property type="component" value="Unassembled WGS sequence"/>
</dbReference>
<evidence type="ECO:0008006" key="3">
    <source>
        <dbReference type="Google" id="ProtNLM"/>
    </source>
</evidence>
<dbReference type="RefSeq" id="WP_006978916.1">
    <property type="nucleotide sequence ID" value="NZ_ABVL01000003.1"/>
</dbReference>
<protein>
    <recommendedName>
        <fullName evidence="3">Lipoprotein</fullName>
    </recommendedName>
</protein>
<accession>B4CWX7</accession>
<dbReference type="EMBL" id="ABVL01000003">
    <property type="protein sequence ID" value="EDY21297.1"/>
    <property type="molecule type" value="Genomic_DNA"/>
</dbReference>
<dbReference type="InParanoid" id="B4CWX7"/>
<proteinExistence type="predicted"/>
<name>B4CWX7_9BACT</name>
<dbReference type="AlphaFoldDB" id="B4CWX7"/>
<reference evidence="1 2" key="1">
    <citation type="journal article" date="2011" name="J. Bacteriol.">
        <title>Genome sequence of Chthoniobacter flavus Ellin428, an aerobic heterotrophic soil bacterium.</title>
        <authorList>
            <person name="Kant R."/>
            <person name="van Passel M.W."/>
            <person name="Palva A."/>
            <person name="Lucas S."/>
            <person name="Lapidus A."/>
            <person name="Glavina Del Rio T."/>
            <person name="Dalin E."/>
            <person name="Tice H."/>
            <person name="Bruce D."/>
            <person name="Goodwin L."/>
            <person name="Pitluck S."/>
            <person name="Larimer F.W."/>
            <person name="Land M.L."/>
            <person name="Hauser L."/>
            <person name="Sangwan P."/>
            <person name="de Vos W.M."/>
            <person name="Janssen P.H."/>
            <person name="Smidt H."/>
        </authorList>
    </citation>
    <scope>NUCLEOTIDE SEQUENCE [LARGE SCALE GENOMIC DNA]</scope>
    <source>
        <strain evidence="1 2">Ellin428</strain>
    </source>
</reference>
<comment type="caution">
    <text evidence="1">The sequence shown here is derived from an EMBL/GenBank/DDBJ whole genome shotgun (WGS) entry which is preliminary data.</text>
</comment>
<sequence precursor="true">MKSLFLLTVLAVPMLVTGCVEHEVVVHRGPYYHPYHRDVVVVEPAPVGVVYYTDHHGRYYWRHHHRVYVRVY</sequence>
<organism evidence="1 2">
    <name type="scientific">Chthoniobacter flavus Ellin428</name>
    <dbReference type="NCBI Taxonomy" id="497964"/>
    <lineage>
        <taxon>Bacteria</taxon>
        <taxon>Pseudomonadati</taxon>
        <taxon>Verrucomicrobiota</taxon>
        <taxon>Spartobacteria</taxon>
        <taxon>Chthoniobacterales</taxon>
        <taxon>Chthoniobacteraceae</taxon>
        <taxon>Chthoniobacter</taxon>
    </lineage>
</organism>
<keyword evidence="2" id="KW-1185">Reference proteome</keyword>